<gene>
    <name evidence="3" type="ORF">JOC27_001657</name>
</gene>
<dbReference type="CDD" id="cd03801">
    <property type="entry name" value="GT4_PimA-like"/>
    <property type="match status" value="1"/>
</dbReference>
<reference evidence="3 4" key="1">
    <citation type="submission" date="2021-01" db="EMBL/GenBank/DDBJ databases">
        <title>Genomic Encyclopedia of Type Strains, Phase IV (KMG-IV): sequencing the most valuable type-strain genomes for metagenomic binning, comparative biology and taxonomic classification.</title>
        <authorList>
            <person name="Goeker M."/>
        </authorList>
    </citation>
    <scope>NUCLEOTIDE SEQUENCE [LARGE SCALE GENOMIC DNA]</scope>
    <source>
        <strain evidence="3 4">DSM 100968</strain>
    </source>
</reference>
<dbReference type="EMBL" id="JAFBEV010000013">
    <property type="protein sequence ID" value="MBM7658204.1"/>
    <property type="molecule type" value="Genomic_DNA"/>
</dbReference>
<comment type="caution">
    <text evidence="3">The sequence shown here is derived from an EMBL/GenBank/DDBJ whole genome shotgun (WGS) entry which is preliminary data.</text>
</comment>
<evidence type="ECO:0000313" key="4">
    <source>
        <dbReference type="Proteomes" id="UP000823201"/>
    </source>
</evidence>
<dbReference type="SUPFAM" id="SSF53756">
    <property type="entry name" value="UDP-Glycosyltransferase/glycogen phosphorylase"/>
    <property type="match status" value="1"/>
</dbReference>
<keyword evidence="4" id="KW-1185">Reference proteome</keyword>
<dbReference type="Gene3D" id="3.40.50.2000">
    <property type="entry name" value="Glycogen Phosphorylase B"/>
    <property type="match status" value="2"/>
</dbReference>
<dbReference type="InterPro" id="IPR028098">
    <property type="entry name" value="Glyco_trans_4-like_N"/>
</dbReference>
<feature type="domain" description="Glycosyl transferase family 1" evidence="1">
    <location>
        <begin position="181"/>
        <end position="356"/>
    </location>
</feature>
<dbReference type="Pfam" id="PF13439">
    <property type="entry name" value="Glyco_transf_4"/>
    <property type="match status" value="1"/>
</dbReference>
<evidence type="ECO:0000259" key="1">
    <source>
        <dbReference type="Pfam" id="PF00534"/>
    </source>
</evidence>
<dbReference type="InterPro" id="IPR001296">
    <property type="entry name" value="Glyco_trans_1"/>
</dbReference>
<organism evidence="3 4">
    <name type="scientific">Sporolactobacillus spathodeae</name>
    <dbReference type="NCBI Taxonomy" id="1465502"/>
    <lineage>
        <taxon>Bacteria</taxon>
        <taxon>Bacillati</taxon>
        <taxon>Bacillota</taxon>
        <taxon>Bacilli</taxon>
        <taxon>Bacillales</taxon>
        <taxon>Sporolactobacillaceae</taxon>
        <taxon>Sporolactobacillus</taxon>
    </lineage>
</organism>
<keyword evidence="3" id="KW-0946">Virion</keyword>
<dbReference type="Proteomes" id="UP000823201">
    <property type="component" value="Unassembled WGS sequence"/>
</dbReference>
<accession>A0ABS2Q8U9</accession>
<dbReference type="PANTHER" id="PTHR12526">
    <property type="entry name" value="GLYCOSYLTRANSFERASE"/>
    <property type="match status" value="1"/>
</dbReference>
<keyword evidence="3" id="KW-0167">Capsid protein</keyword>
<feature type="domain" description="Glycosyltransferase subfamily 4-like N-terminal" evidence="2">
    <location>
        <begin position="22"/>
        <end position="166"/>
    </location>
</feature>
<evidence type="ECO:0000259" key="2">
    <source>
        <dbReference type="Pfam" id="PF13439"/>
    </source>
</evidence>
<dbReference type="PANTHER" id="PTHR12526:SF638">
    <property type="entry name" value="SPORE COAT PROTEIN SA"/>
    <property type="match status" value="1"/>
</dbReference>
<protein>
    <submittedName>
        <fullName evidence="3">Spore coat protein SA</fullName>
    </submittedName>
</protein>
<evidence type="ECO:0000313" key="3">
    <source>
        <dbReference type="EMBL" id="MBM7658204.1"/>
    </source>
</evidence>
<sequence length="393" mass="43832">MKLALIATEKLPVPAIRGGAIQIYLQSIASLLAASGHEVTVYSISDPALEDQEIRNGVRYEHLPVNGYQRHLSEALKNESYEIIHVCNRPSWIISLTDAAPKSRFVLSVHNEMFSESKLTQEEGDACIARLSKIVTVSDYIGRTIKDRFPQAEAITETVYSGVDLSAYHPVWTEEGQAIREQLRKSLQAADKKIILFVGRLSKVKGPHILLQAVPAIVAAHPEAFLLFVGSKWFGDNSVNNYVRHLYTLGSLQKENVGFIKFIRPDEIPALYTVSDLFVCSSQWQEPLARVHYEAMAAGLPIITTNRGGNGEVIVPDENGIILDNFDDPAAYAQAINRLFSDEAMRQRMGRASRKMAEEKYGWSRVAGQLLSVYEQARDKDMRGEIDGETKSI</sequence>
<dbReference type="RefSeq" id="WP_205006767.1">
    <property type="nucleotide sequence ID" value="NZ_CBCRXA010000012.1"/>
</dbReference>
<proteinExistence type="predicted"/>
<dbReference type="Pfam" id="PF00534">
    <property type="entry name" value="Glycos_transf_1"/>
    <property type="match status" value="1"/>
</dbReference>
<name>A0ABS2Q8U9_9BACL</name>